<dbReference type="EMBL" id="FYAH01000010">
    <property type="protein sequence ID" value="SMY18014.1"/>
    <property type="molecule type" value="Genomic_DNA"/>
</dbReference>
<dbReference type="RefSeq" id="WP_087821732.1">
    <property type="nucleotide sequence ID" value="NZ_FYAH01000010.1"/>
</dbReference>
<sequence length="72" mass="8805">MVSLVRFLLLPQQRLQYRLKFVRFKIKSIEKTIRYCVTHGLNNNPQFLLCYLDRYCTEFEELYARQMGNKLL</sequence>
<proteinExistence type="predicted"/>
<protein>
    <submittedName>
        <fullName evidence="1">Uncharacterized protein</fullName>
    </submittedName>
</protein>
<dbReference type="Proteomes" id="UP000196485">
    <property type="component" value="Unassembled WGS sequence"/>
</dbReference>
<name>A0A1Y6L113_9GAMM</name>
<accession>A0A1Y6L113</accession>
<organism evidence="1 2">
    <name type="scientific">Photobacterium aquimaris</name>
    <dbReference type="NCBI Taxonomy" id="512643"/>
    <lineage>
        <taxon>Bacteria</taxon>
        <taxon>Pseudomonadati</taxon>
        <taxon>Pseudomonadota</taxon>
        <taxon>Gammaproteobacteria</taxon>
        <taxon>Vibrionales</taxon>
        <taxon>Vibrionaceae</taxon>
        <taxon>Photobacterium</taxon>
    </lineage>
</organism>
<evidence type="ECO:0000313" key="2">
    <source>
        <dbReference type="Proteomes" id="UP000196485"/>
    </source>
</evidence>
<evidence type="ECO:0000313" key="1">
    <source>
        <dbReference type="EMBL" id="SMY18014.1"/>
    </source>
</evidence>
<reference evidence="2" key="1">
    <citation type="submission" date="2017-06" db="EMBL/GenBank/DDBJ databases">
        <authorList>
            <person name="Rodrigo-Torres L."/>
            <person name="Arahal R. D."/>
            <person name="Lucena T."/>
        </authorList>
    </citation>
    <scope>NUCLEOTIDE SEQUENCE [LARGE SCALE GENOMIC DNA]</scope>
    <source>
        <strain evidence="2">type strain: CECT 9192</strain>
    </source>
</reference>
<gene>
    <name evidence="1" type="ORF">PAQU9191_03345</name>
</gene>
<keyword evidence="2" id="KW-1185">Reference proteome</keyword>
<dbReference type="AlphaFoldDB" id="A0A1Y6L113"/>